<dbReference type="AlphaFoldDB" id="A0A1Q2L4G4"/>
<keyword evidence="3" id="KW-1185">Reference proteome</keyword>
<evidence type="ECO:0000313" key="2">
    <source>
        <dbReference type="EMBL" id="AQQ55348.1"/>
    </source>
</evidence>
<accession>A0A1Q2L4G4</accession>
<reference evidence="2 3" key="1">
    <citation type="submission" date="2017-02" db="EMBL/GenBank/DDBJ databases">
        <title>The complete genomic sequence of a novel cold adapted crude oil-degrading bacterium Planococcus qaidamina Y42.</title>
        <authorList>
            <person name="Yang R."/>
        </authorList>
    </citation>
    <scope>NUCLEOTIDE SEQUENCE [LARGE SCALE GENOMIC DNA]</scope>
    <source>
        <strain evidence="2 3">Y42</strain>
        <plasmid evidence="2 3">unnamed1</plasmid>
    </source>
</reference>
<sequence>MVVKSWSNDHTLEELTKAHRTRQLITGVIRSIKEMQLPAPAADGSVKVQKTDTLVVALPGGVTGYCPSFEFREHKFRSYARFVGTKERFVITRLDLENKVAYLSGLEADSQLADELWQELSEREAAGTLAEKDYPAIVNGINAAKGIIHLRFRGQDAFMFRSEWSWNDREAIDADVGETIYVKILKVDTANRLVKVSRKATLTDPMDFLNQLKQNDIIAGRVTGVSSLHGIFVEIENGVVLKGTLPRRLEDPEEGDIVTCRVSKVDAKKRRGRVVIIDYPQGKRKKKDVGSFLFED</sequence>
<dbReference type="PROSITE" id="PS50126">
    <property type="entry name" value="S1"/>
    <property type="match status" value="1"/>
</dbReference>
<geneLocation type="plasmid" evidence="2 3">
    <name>unnamed1</name>
</geneLocation>
<dbReference type="InterPro" id="IPR012340">
    <property type="entry name" value="NA-bd_OB-fold"/>
</dbReference>
<dbReference type="Proteomes" id="UP000188184">
    <property type="component" value="Plasmid unnamed1"/>
</dbReference>
<keyword evidence="2" id="KW-0614">Plasmid</keyword>
<dbReference type="InterPro" id="IPR003029">
    <property type="entry name" value="S1_domain"/>
</dbReference>
<dbReference type="KEGG" id="pmar:B0X71_19435"/>
<gene>
    <name evidence="2" type="ORF">B0X71_19435</name>
</gene>
<name>A0A1Q2L4G4_9BACL</name>
<evidence type="ECO:0000313" key="3">
    <source>
        <dbReference type="Proteomes" id="UP000188184"/>
    </source>
</evidence>
<dbReference type="OrthoDB" id="2905506at2"/>
<proteinExistence type="predicted"/>
<dbReference type="RefSeq" id="WP_077591207.1">
    <property type="nucleotide sequence ID" value="NZ_CP019641.1"/>
</dbReference>
<dbReference type="EMBL" id="CP019641">
    <property type="protein sequence ID" value="AQQ55348.1"/>
    <property type="molecule type" value="Genomic_DNA"/>
</dbReference>
<dbReference type="SUPFAM" id="SSF50249">
    <property type="entry name" value="Nucleic acid-binding proteins"/>
    <property type="match status" value="2"/>
</dbReference>
<dbReference type="Gene3D" id="2.40.50.140">
    <property type="entry name" value="Nucleic acid-binding proteins"/>
    <property type="match status" value="1"/>
</dbReference>
<evidence type="ECO:0000259" key="1">
    <source>
        <dbReference type="PROSITE" id="PS50126"/>
    </source>
</evidence>
<organism evidence="2 3">
    <name type="scientific">Planococcus lenghuensis</name>
    <dbReference type="NCBI Taxonomy" id="2213202"/>
    <lineage>
        <taxon>Bacteria</taxon>
        <taxon>Bacillati</taxon>
        <taxon>Bacillota</taxon>
        <taxon>Bacilli</taxon>
        <taxon>Bacillales</taxon>
        <taxon>Caryophanaceae</taxon>
        <taxon>Planococcus</taxon>
    </lineage>
</organism>
<dbReference type="GO" id="GO:0003676">
    <property type="term" value="F:nucleic acid binding"/>
    <property type="evidence" value="ECO:0007669"/>
    <property type="project" value="InterPro"/>
</dbReference>
<dbReference type="SMART" id="SM00316">
    <property type="entry name" value="S1"/>
    <property type="match status" value="2"/>
</dbReference>
<protein>
    <recommendedName>
        <fullName evidence="1">S1 motif domain-containing protein</fullName>
    </recommendedName>
</protein>
<feature type="domain" description="S1 motif" evidence="1">
    <location>
        <begin position="215"/>
        <end position="279"/>
    </location>
</feature>